<evidence type="ECO:0000256" key="1">
    <source>
        <dbReference type="ARBA" id="ARBA00022737"/>
    </source>
</evidence>
<dbReference type="PANTHER" id="PTHR22904">
    <property type="entry name" value="TPR REPEAT CONTAINING PROTEIN"/>
    <property type="match status" value="1"/>
</dbReference>
<keyword evidence="2" id="KW-0802">TPR repeat</keyword>
<feature type="region of interest" description="Disordered" evidence="3">
    <location>
        <begin position="1"/>
        <end position="20"/>
    </location>
</feature>
<organism evidence="4 5">
    <name type="scientific">Coemansia brasiliensis</name>
    <dbReference type="NCBI Taxonomy" id="2650707"/>
    <lineage>
        <taxon>Eukaryota</taxon>
        <taxon>Fungi</taxon>
        <taxon>Fungi incertae sedis</taxon>
        <taxon>Zoopagomycota</taxon>
        <taxon>Kickxellomycotina</taxon>
        <taxon>Kickxellomycetes</taxon>
        <taxon>Kickxellales</taxon>
        <taxon>Kickxellaceae</taxon>
        <taxon>Coemansia</taxon>
    </lineage>
</organism>
<dbReference type="AlphaFoldDB" id="A0A9W8M0D0"/>
<evidence type="ECO:0008006" key="6">
    <source>
        <dbReference type="Google" id="ProtNLM"/>
    </source>
</evidence>
<comment type="caution">
    <text evidence="4">The sequence shown here is derived from an EMBL/GenBank/DDBJ whole genome shotgun (WGS) entry which is preliminary data.</text>
</comment>
<reference evidence="4" key="1">
    <citation type="submission" date="2022-07" db="EMBL/GenBank/DDBJ databases">
        <title>Phylogenomic reconstructions and comparative analyses of Kickxellomycotina fungi.</title>
        <authorList>
            <person name="Reynolds N.K."/>
            <person name="Stajich J.E."/>
            <person name="Barry K."/>
            <person name="Grigoriev I.V."/>
            <person name="Crous P."/>
            <person name="Smith M.E."/>
        </authorList>
    </citation>
    <scope>NUCLEOTIDE SEQUENCE</scope>
    <source>
        <strain evidence="4">NRRL 1566</strain>
    </source>
</reference>
<dbReference type="PANTHER" id="PTHR22904:SF523">
    <property type="entry name" value="STRESS-INDUCED-PHOSPHOPROTEIN 1"/>
    <property type="match status" value="1"/>
</dbReference>
<proteinExistence type="predicted"/>
<dbReference type="OrthoDB" id="433738at2759"/>
<sequence length="210" mass="23145">MPGTSPFGPRPVFPTSAGATEHELPSFPSAVLIDGLLHCAAHKKQVCSDCDCDYSSHNFLTRQLAANNMALPPPNPQMAQAIQKLKLDGNNMFRAQCHFEAAQKYTEAMNIAAQRPMWDPSQTIVEEAAVMLSNRAACLLALGHPSEAYWDTEVVTRLKRGWGKGHFRMGRALIDLGRCRQAALEFQIAHSLDPTSKEIQAALENAQQYI</sequence>
<accession>A0A9W8M0D0</accession>
<keyword evidence="5" id="KW-1185">Reference proteome</keyword>
<protein>
    <recommendedName>
        <fullName evidence="6">Translocation protein sec72</fullName>
    </recommendedName>
</protein>
<keyword evidence="1" id="KW-0677">Repeat</keyword>
<evidence type="ECO:0000313" key="4">
    <source>
        <dbReference type="EMBL" id="KAJ2848721.1"/>
    </source>
</evidence>
<evidence type="ECO:0000256" key="2">
    <source>
        <dbReference type="ARBA" id="ARBA00022803"/>
    </source>
</evidence>
<evidence type="ECO:0000313" key="5">
    <source>
        <dbReference type="Proteomes" id="UP001139887"/>
    </source>
</evidence>
<name>A0A9W8M0D0_9FUNG</name>
<gene>
    <name evidence="4" type="ORF">IWW36_003126</name>
</gene>
<dbReference type="GO" id="GO:0051879">
    <property type="term" value="F:Hsp90 protein binding"/>
    <property type="evidence" value="ECO:0007669"/>
    <property type="project" value="TreeGrafter"/>
</dbReference>
<dbReference type="Gene3D" id="1.25.40.10">
    <property type="entry name" value="Tetratricopeptide repeat domain"/>
    <property type="match status" value="1"/>
</dbReference>
<evidence type="ECO:0000256" key="3">
    <source>
        <dbReference type="SAM" id="MobiDB-lite"/>
    </source>
</evidence>
<dbReference type="EMBL" id="JANBUW010000139">
    <property type="protein sequence ID" value="KAJ2848721.1"/>
    <property type="molecule type" value="Genomic_DNA"/>
</dbReference>
<dbReference type="SUPFAM" id="SSF48452">
    <property type="entry name" value="TPR-like"/>
    <property type="match status" value="1"/>
</dbReference>
<dbReference type="Proteomes" id="UP001139887">
    <property type="component" value="Unassembled WGS sequence"/>
</dbReference>
<dbReference type="InterPro" id="IPR011990">
    <property type="entry name" value="TPR-like_helical_dom_sf"/>
</dbReference>